<keyword evidence="3" id="KW-1185">Reference proteome</keyword>
<proteinExistence type="predicted"/>
<dbReference type="InterPro" id="IPR014777">
    <property type="entry name" value="4pyrrole_Mease_sub1"/>
</dbReference>
<dbReference type="Gene3D" id="3.40.1010.10">
    <property type="entry name" value="Cobalt-precorrin-4 Transmethylase, Domain 1"/>
    <property type="match status" value="1"/>
</dbReference>
<dbReference type="CDD" id="cd19916">
    <property type="entry name" value="OphMA_like"/>
    <property type="match status" value="1"/>
</dbReference>
<dbReference type="RefSeq" id="WP_136853572.1">
    <property type="nucleotide sequence ID" value="NZ_SWCI01000007.1"/>
</dbReference>
<dbReference type="AlphaFoldDB" id="A0A4U1BBY1"/>
<accession>A0A4U1BBY1</accession>
<dbReference type="InterPro" id="IPR000878">
    <property type="entry name" value="4pyrrol_Mease"/>
</dbReference>
<gene>
    <name evidence="2" type="ORF">FCL40_12175</name>
</gene>
<dbReference type="SUPFAM" id="SSF53790">
    <property type="entry name" value="Tetrapyrrole methylase"/>
    <property type="match status" value="1"/>
</dbReference>
<sequence>MKQGRLDIVGLGINIPRHTSMFTESLIRNADRVFHHVTHPVAQQYMDQLNPNNHSLHRHYTEQERREQAYHAMADEVVSAVAAGERVVMALYGHPRVFAIVPKFCIEQLRGSKLPVTMHPGIGADACLYADLNLDPAEPGLCHVEASQFLFFKFEPMLQCHLVLWQVSIAGDTSFTSIQRSQQAERQLLVDKLMRWYPADHPVCLYEAAIIALHKGRKEWIELKDLASAHLNPWTTAVLRPLKTLELDREMYDSQQALKR</sequence>
<comment type="caution">
    <text evidence="2">The sequence shown here is derived from an EMBL/GenBank/DDBJ whole genome shotgun (WGS) entry which is preliminary data.</text>
</comment>
<dbReference type="GO" id="GO:0008168">
    <property type="term" value="F:methyltransferase activity"/>
    <property type="evidence" value="ECO:0007669"/>
    <property type="project" value="InterPro"/>
</dbReference>
<evidence type="ECO:0000259" key="1">
    <source>
        <dbReference type="Pfam" id="PF00590"/>
    </source>
</evidence>
<dbReference type="Pfam" id="PF00590">
    <property type="entry name" value="TP_methylase"/>
    <property type="match status" value="1"/>
</dbReference>
<dbReference type="Proteomes" id="UP000305674">
    <property type="component" value="Unassembled WGS sequence"/>
</dbReference>
<dbReference type="OrthoDB" id="1459304at2"/>
<evidence type="ECO:0000313" key="3">
    <source>
        <dbReference type="Proteomes" id="UP000305674"/>
    </source>
</evidence>
<feature type="domain" description="Tetrapyrrole methylase" evidence="1">
    <location>
        <begin position="8"/>
        <end position="153"/>
    </location>
</feature>
<organism evidence="2 3">
    <name type="scientific">Ferrimonas sediminicola</name>
    <dbReference type="NCBI Taxonomy" id="2569538"/>
    <lineage>
        <taxon>Bacteria</taxon>
        <taxon>Pseudomonadati</taxon>
        <taxon>Pseudomonadota</taxon>
        <taxon>Gammaproteobacteria</taxon>
        <taxon>Alteromonadales</taxon>
        <taxon>Ferrimonadaceae</taxon>
        <taxon>Ferrimonas</taxon>
    </lineage>
</organism>
<protein>
    <recommendedName>
        <fullName evidence="1">Tetrapyrrole methylase domain-containing protein</fullName>
    </recommendedName>
</protein>
<name>A0A4U1BBY1_9GAMM</name>
<evidence type="ECO:0000313" key="2">
    <source>
        <dbReference type="EMBL" id="TKB48461.1"/>
    </source>
</evidence>
<dbReference type="EMBL" id="SWCI01000007">
    <property type="protein sequence ID" value="TKB48461.1"/>
    <property type="molecule type" value="Genomic_DNA"/>
</dbReference>
<reference evidence="2 3" key="1">
    <citation type="submission" date="2019-04" db="EMBL/GenBank/DDBJ databases">
        <authorList>
            <person name="Hwang J.C."/>
        </authorList>
    </citation>
    <scope>NUCLEOTIDE SEQUENCE [LARGE SCALE GENOMIC DNA]</scope>
    <source>
        <strain evidence="2 3">IMCC35001</strain>
    </source>
</reference>
<dbReference type="InterPro" id="IPR035996">
    <property type="entry name" value="4pyrrol_Methylase_sf"/>
</dbReference>